<sequence length="216" mass="24487">MTDEAIERLHAKASRADYASMARLAKALYAHGAHPREVLRRCYGVDFPPEYFLIAGQRRSGLHLLVTFTNQPWKLGVPPSQGGSMPGPYQLIERTERRIFARDPDLVPLMRLSGFGLKVYDTVICYRLTELRQGAATVFGIKQRANPDDAVVRLGDSMLEVLHAHHVDHVHHLEWVLEQPWNRGFGALDRKSVEDVRSLVEQIEDLMTRPPAVSDE</sequence>
<evidence type="ECO:0000313" key="1">
    <source>
        <dbReference type="EMBL" id="MBB5630241.1"/>
    </source>
</evidence>
<organism evidence="1 2">
    <name type="scientific">Sphaerisporangium krabiense</name>
    <dbReference type="NCBI Taxonomy" id="763782"/>
    <lineage>
        <taxon>Bacteria</taxon>
        <taxon>Bacillati</taxon>
        <taxon>Actinomycetota</taxon>
        <taxon>Actinomycetes</taxon>
        <taxon>Streptosporangiales</taxon>
        <taxon>Streptosporangiaceae</taxon>
        <taxon>Sphaerisporangium</taxon>
    </lineage>
</organism>
<keyword evidence="2" id="KW-1185">Reference proteome</keyword>
<reference evidence="1 2" key="1">
    <citation type="submission" date="2020-08" db="EMBL/GenBank/DDBJ databases">
        <title>Sequencing the genomes of 1000 actinobacteria strains.</title>
        <authorList>
            <person name="Klenk H.-P."/>
        </authorList>
    </citation>
    <scope>NUCLEOTIDE SEQUENCE [LARGE SCALE GENOMIC DNA]</scope>
    <source>
        <strain evidence="1 2">DSM 45790</strain>
    </source>
</reference>
<dbReference type="Proteomes" id="UP000588112">
    <property type="component" value="Unassembled WGS sequence"/>
</dbReference>
<dbReference type="AlphaFoldDB" id="A0A7W8ZA37"/>
<dbReference type="RefSeq" id="WP_184616735.1">
    <property type="nucleotide sequence ID" value="NZ_BOOS01000022.1"/>
</dbReference>
<proteinExistence type="predicted"/>
<protein>
    <submittedName>
        <fullName evidence="1">Uncharacterized protein</fullName>
    </submittedName>
</protein>
<comment type="caution">
    <text evidence="1">The sequence shown here is derived from an EMBL/GenBank/DDBJ whole genome shotgun (WGS) entry which is preliminary data.</text>
</comment>
<accession>A0A7W8ZA37</accession>
<gene>
    <name evidence="1" type="ORF">BJ981_006005</name>
</gene>
<dbReference type="EMBL" id="JACHBR010000002">
    <property type="protein sequence ID" value="MBB5630241.1"/>
    <property type="molecule type" value="Genomic_DNA"/>
</dbReference>
<evidence type="ECO:0000313" key="2">
    <source>
        <dbReference type="Proteomes" id="UP000588112"/>
    </source>
</evidence>
<name>A0A7W8ZA37_9ACTN</name>